<protein>
    <submittedName>
        <fullName evidence="2">Uncharacterized protein</fullName>
    </submittedName>
</protein>
<dbReference type="RefSeq" id="WP_119425024.1">
    <property type="nucleotide sequence ID" value="NZ_QQXK01000019.1"/>
</dbReference>
<comment type="caution">
    <text evidence="2">The sequence shown here is derived from an EMBL/GenBank/DDBJ whole genome shotgun (WGS) entry which is preliminary data.</text>
</comment>
<keyword evidence="3" id="KW-1185">Reference proteome</keyword>
<accession>A0A399J9G6</accession>
<dbReference type="EMBL" id="QQXK01000019">
    <property type="protein sequence ID" value="RII41874.1"/>
    <property type="molecule type" value="Genomic_DNA"/>
</dbReference>
<organism evidence="2 3">
    <name type="scientific">Galactobacter valiniphilus</name>
    <dbReference type="NCBI Taxonomy" id="2676122"/>
    <lineage>
        <taxon>Bacteria</taxon>
        <taxon>Bacillati</taxon>
        <taxon>Actinomycetota</taxon>
        <taxon>Actinomycetes</taxon>
        <taxon>Micrococcales</taxon>
        <taxon>Micrococcaceae</taxon>
        <taxon>Galactobacter</taxon>
    </lineage>
</organism>
<reference evidence="2 3" key="1">
    <citation type="submission" date="2018-07" db="EMBL/GenBank/DDBJ databases">
        <title>Arthrobacter sp. nov., isolated from raw cow's milk with high bacterial count.</title>
        <authorList>
            <person name="Hahne J."/>
            <person name="Isele D."/>
            <person name="Lipski A."/>
        </authorList>
    </citation>
    <scope>NUCLEOTIDE SEQUENCE [LARGE SCALE GENOMIC DNA]</scope>
    <source>
        <strain evidence="2 3">JZ R-35</strain>
    </source>
</reference>
<dbReference type="Proteomes" id="UP000265419">
    <property type="component" value="Unassembled WGS sequence"/>
</dbReference>
<evidence type="ECO:0000256" key="1">
    <source>
        <dbReference type="SAM" id="MobiDB-lite"/>
    </source>
</evidence>
<feature type="region of interest" description="Disordered" evidence="1">
    <location>
        <begin position="56"/>
        <end position="75"/>
    </location>
</feature>
<gene>
    <name evidence="2" type="ORF">DWB68_10125</name>
</gene>
<dbReference type="AlphaFoldDB" id="A0A399J9G6"/>
<evidence type="ECO:0000313" key="2">
    <source>
        <dbReference type="EMBL" id="RII41874.1"/>
    </source>
</evidence>
<sequence>MSENTTTPTAADLTEGFDFDAWLSGAERPSRLVTLYARPDVYGELIAVRERLDALPPAPTKENAPERSLGDPVDPQAALRAELEQERDTLTAKLHASRTEVKVEGSIEEEVKDVEKAVKHDLADARKAAEDEARTDTTELATALSMGAKETLAAVQAAVAQASDAIVGLERSFRILAERVHIRGKNGQWEPIGRERLDKLNRVIGDPQIVLLQNAWSQATHAPVEAVTAPF</sequence>
<name>A0A399J9G6_9MICC</name>
<evidence type="ECO:0000313" key="3">
    <source>
        <dbReference type="Proteomes" id="UP000265419"/>
    </source>
</evidence>
<proteinExistence type="predicted"/>